<sequence>MSMYNFVRLINKYSGPITAYEKSEGAWINGKWVEGKESPVIRSVAIIPFDMKTIAQLGGLITNGDAQIYSLKTFQHGDKIERNGHKYLVDTSGNFTPFGDFYRYIAKGVSSFD</sequence>
<dbReference type="RefSeq" id="WP_142538448.1">
    <property type="nucleotide sequence ID" value="NZ_BMIE01000003.1"/>
</dbReference>
<dbReference type="OrthoDB" id="2942755at2"/>
<comment type="caution">
    <text evidence="1">The sequence shown here is derived from an EMBL/GenBank/DDBJ whole genome shotgun (WGS) entry which is preliminary data.</text>
</comment>
<dbReference type="Proteomes" id="UP000317316">
    <property type="component" value="Unassembled WGS sequence"/>
</dbReference>
<reference evidence="1 2" key="1">
    <citation type="submission" date="2019-05" db="EMBL/GenBank/DDBJ databases">
        <title>Psychrobacillus vulpis sp. nov., a new species isolated from feces of a red fox that inhabits in The Tablas de Daimiel Natural Park, Albacete, Spain.</title>
        <authorList>
            <person name="Rodriguez M."/>
            <person name="Reina J.C."/>
            <person name="Bejar V."/>
            <person name="Llamas I."/>
        </authorList>
    </citation>
    <scope>NUCLEOTIDE SEQUENCE [LARGE SCALE GENOMIC DNA]</scope>
    <source>
        <strain evidence="1 2">NEAU-3TGS17</strain>
    </source>
</reference>
<gene>
    <name evidence="1" type="ORF">FG382_08395</name>
</gene>
<keyword evidence="2" id="KW-1185">Reference proteome</keyword>
<protein>
    <submittedName>
        <fullName evidence="1">Uncharacterized protein</fullName>
    </submittedName>
</protein>
<dbReference type="AlphaFoldDB" id="A0A544TAI4"/>
<accession>A0A544TAI4</accession>
<evidence type="ECO:0000313" key="2">
    <source>
        <dbReference type="Proteomes" id="UP000317316"/>
    </source>
</evidence>
<evidence type="ECO:0000313" key="1">
    <source>
        <dbReference type="EMBL" id="TQR14465.1"/>
    </source>
</evidence>
<dbReference type="EMBL" id="VDGH01000004">
    <property type="protein sequence ID" value="TQR14465.1"/>
    <property type="molecule type" value="Genomic_DNA"/>
</dbReference>
<name>A0A544TAI4_9BACI</name>
<organism evidence="1 2">
    <name type="scientific">Psychrobacillus lasiicapitis</name>
    <dbReference type="NCBI Taxonomy" id="1636719"/>
    <lineage>
        <taxon>Bacteria</taxon>
        <taxon>Bacillati</taxon>
        <taxon>Bacillota</taxon>
        <taxon>Bacilli</taxon>
        <taxon>Bacillales</taxon>
        <taxon>Bacillaceae</taxon>
        <taxon>Psychrobacillus</taxon>
    </lineage>
</organism>
<proteinExistence type="predicted"/>